<protein>
    <submittedName>
        <fullName evidence="2">WG repeat-containing protein</fullName>
    </submittedName>
</protein>
<dbReference type="Pfam" id="PF14903">
    <property type="entry name" value="WG_beta_rep"/>
    <property type="match status" value="6"/>
</dbReference>
<dbReference type="InterPro" id="IPR032774">
    <property type="entry name" value="WG_beta_rep"/>
</dbReference>
<dbReference type="RefSeq" id="WP_335960181.1">
    <property type="nucleotide sequence ID" value="NZ_JAXBLX010000009.1"/>
</dbReference>
<dbReference type="Gene3D" id="3.30.565.40">
    <property type="entry name" value="Fervidobacterium nodosum Rt17-B1 like"/>
    <property type="match status" value="1"/>
</dbReference>
<evidence type="ECO:0000313" key="3">
    <source>
        <dbReference type="Proteomes" id="UP001589838"/>
    </source>
</evidence>
<sequence>MRKNMTIKVTRAPELFPAYEVTKDGKKWGYINRNGRFVLKPQFDEANDFQENGLAIVTVKGRAGMIDHLGQFVIQPIYSQVMPFTEGRAIVMDDAGFKVINERGQEITTKAYSLIQPYQEQRAIFSGTNSGGKYLYGYLDEQGNEVMPLQYENAFDFTGGKALVQLRENEFALIARNGKILQTYPFAIMMGYSEGLIPFKKTFNDKWGYVDEQGQIVLSPQYAIAMAFQDGRAVVNMSDDMYNQYGLINKLGKFFIPPTYNDIRQLKEQRVAVGIATNPDQPYVGSTYGIADTAGHILTEFMYDQVGIYKEGLSSVTIDQSTFFIDESGNPAESYPVIPGVGTLDLEGRLIQAHVDHSLSYYDRSGRSVYQPNTNFPLNADYRIQIEKYSPNKDYLVYYPQIEGMQNEEAQRRVNGILKQQSKVIQVPDDVQLDYSYYGDFLVSFFKKNLFVLKLAGYNYPFGAAHGMPFQTYVHIDLKTGTNYELKDLFKPGSDYVKIVSDIIQKQIEEEETQGFTFYFLDQYKGIQPDQTFYVTEDALAIYFEPYEIAAYAAGFPTFIIPYQEIMKIINTNGAFWGAFKE</sequence>
<keyword evidence="3" id="KW-1185">Reference proteome</keyword>
<gene>
    <name evidence="2" type="ORF">ACFFHM_07925</name>
</gene>
<dbReference type="PANTHER" id="PTHR37841:SF1">
    <property type="entry name" value="DUF3298 DOMAIN-CONTAINING PROTEIN"/>
    <property type="match status" value="1"/>
</dbReference>
<evidence type="ECO:0000259" key="1">
    <source>
        <dbReference type="Pfam" id="PF11738"/>
    </source>
</evidence>
<dbReference type="Gene3D" id="3.90.640.20">
    <property type="entry name" value="Heat-shock cognate protein, ATPase"/>
    <property type="match status" value="1"/>
</dbReference>
<reference evidence="2 3" key="1">
    <citation type="submission" date="2024-09" db="EMBL/GenBank/DDBJ databases">
        <authorList>
            <person name="Sun Q."/>
            <person name="Mori K."/>
        </authorList>
    </citation>
    <scope>NUCLEOTIDE SEQUENCE [LARGE SCALE GENOMIC DNA]</scope>
    <source>
        <strain evidence="2 3">NCAIM B.02610</strain>
    </source>
</reference>
<comment type="caution">
    <text evidence="2">The sequence shown here is derived from an EMBL/GenBank/DDBJ whole genome shotgun (WGS) entry which is preliminary data.</text>
</comment>
<dbReference type="InterPro" id="IPR021729">
    <property type="entry name" value="DUF3298"/>
</dbReference>
<organism evidence="2 3">
    <name type="scientific">Halalkalibacter kiskunsagensis</name>
    <dbReference type="NCBI Taxonomy" id="1548599"/>
    <lineage>
        <taxon>Bacteria</taxon>
        <taxon>Bacillati</taxon>
        <taxon>Bacillota</taxon>
        <taxon>Bacilli</taxon>
        <taxon>Bacillales</taxon>
        <taxon>Bacillaceae</taxon>
        <taxon>Halalkalibacter</taxon>
    </lineage>
</organism>
<accession>A0ABV6KBN2</accession>
<proteinExistence type="predicted"/>
<feature type="domain" description="DUF3298" evidence="1">
    <location>
        <begin position="487"/>
        <end position="564"/>
    </location>
</feature>
<dbReference type="InterPro" id="IPR037126">
    <property type="entry name" value="PdaC/RsiV-like_sf"/>
</dbReference>
<dbReference type="PANTHER" id="PTHR37841">
    <property type="entry name" value="GLR2918 PROTEIN"/>
    <property type="match status" value="1"/>
</dbReference>
<dbReference type="EMBL" id="JBHLUX010000020">
    <property type="protein sequence ID" value="MFC0470450.1"/>
    <property type="molecule type" value="Genomic_DNA"/>
</dbReference>
<name>A0ABV6KBN2_9BACI</name>
<dbReference type="Proteomes" id="UP001589838">
    <property type="component" value="Unassembled WGS sequence"/>
</dbReference>
<dbReference type="Pfam" id="PF11738">
    <property type="entry name" value="DUF3298"/>
    <property type="match status" value="1"/>
</dbReference>
<evidence type="ECO:0000313" key="2">
    <source>
        <dbReference type="EMBL" id="MFC0470450.1"/>
    </source>
</evidence>